<evidence type="ECO:0000313" key="9">
    <source>
        <dbReference type="Proteomes" id="UP001054252"/>
    </source>
</evidence>
<dbReference type="EMBL" id="BPVZ01000029">
    <property type="protein sequence ID" value="GKV08923.1"/>
    <property type="molecule type" value="Genomic_DNA"/>
</dbReference>
<keyword evidence="4 7" id="KW-1133">Transmembrane helix</keyword>
<accession>A0AAV5J8S5</accession>
<keyword evidence="5 7" id="KW-0472">Membrane</keyword>
<evidence type="ECO:0000313" key="8">
    <source>
        <dbReference type="EMBL" id="GKV08923.1"/>
    </source>
</evidence>
<keyword evidence="3 7" id="KW-0812">Transmembrane</keyword>
<gene>
    <name evidence="8" type="ORF">SLEP1_g20493</name>
</gene>
<evidence type="ECO:0000256" key="3">
    <source>
        <dbReference type="ARBA" id="ARBA00022692"/>
    </source>
</evidence>
<feature type="transmembrane region" description="Helical" evidence="7">
    <location>
        <begin position="119"/>
        <end position="139"/>
    </location>
</feature>
<keyword evidence="9" id="KW-1185">Reference proteome</keyword>
<reference evidence="8 9" key="1">
    <citation type="journal article" date="2021" name="Commun. Biol.">
        <title>The genome of Shorea leprosula (Dipterocarpaceae) highlights the ecological relevance of drought in aseasonal tropical rainforests.</title>
        <authorList>
            <person name="Ng K.K.S."/>
            <person name="Kobayashi M.J."/>
            <person name="Fawcett J.A."/>
            <person name="Hatakeyama M."/>
            <person name="Paape T."/>
            <person name="Ng C.H."/>
            <person name="Ang C.C."/>
            <person name="Tnah L.H."/>
            <person name="Lee C.T."/>
            <person name="Nishiyama T."/>
            <person name="Sese J."/>
            <person name="O'Brien M.J."/>
            <person name="Copetti D."/>
            <person name="Mohd Noor M.I."/>
            <person name="Ong R.C."/>
            <person name="Putra M."/>
            <person name="Sireger I.Z."/>
            <person name="Indrioko S."/>
            <person name="Kosugi Y."/>
            <person name="Izuno A."/>
            <person name="Isagi Y."/>
            <person name="Lee S.L."/>
            <person name="Shimizu K.K."/>
        </authorList>
    </citation>
    <scope>NUCLEOTIDE SEQUENCE [LARGE SCALE GENOMIC DNA]</scope>
    <source>
        <strain evidence="8">214</strain>
    </source>
</reference>
<dbReference type="GO" id="GO:0010256">
    <property type="term" value="P:endomembrane system organization"/>
    <property type="evidence" value="ECO:0007669"/>
    <property type="project" value="TreeGrafter"/>
</dbReference>
<evidence type="ECO:0000256" key="2">
    <source>
        <dbReference type="ARBA" id="ARBA00008707"/>
    </source>
</evidence>
<comment type="subcellular location">
    <subcellularLocation>
        <location evidence="1">Membrane</location>
        <topology evidence="1">Multi-pass membrane protein</topology>
    </subcellularLocation>
</comment>
<evidence type="ECO:0000256" key="1">
    <source>
        <dbReference type="ARBA" id="ARBA00004141"/>
    </source>
</evidence>
<feature type="transmembrane region" description="Helical" evidence="7">
    <location>
        <begin position="53"/>
        <end position="70"/>
    </location>
</feature>
<evidence type="ECO:0000256" key="4">
    <source>
        <dbReference type="ARBA" id="ARBA00022989"/>
    </source>
</evidence>
<dbReference type="InterPro" id="IPR007770">
    <property type="entry name" value="DMP"/>
</dbReference>
<comment type="caution">
    <text evidence="8">The sequence shown here is derived from an EMBL/GenBank/DDBJ whole genome shotgun (WGS) entry which is preliminary data.</text>
</comment>
<dbReference type="AlphaFoldDB" id="A0AAV5J8S5"/>
<dbReference type="Pfam" id="PF05078">
    <property type="entry name" value="DUF679"/>
    <property type="match status" value="1"/>
</dbReference>
<comment type="similarity">
    <text evidence="2">Belongs to the plant DMP1 protein family.</text>
</comment>
<evidence type="ECO:0000256" key="6">
    <source>
        <dbReference type="SAM" id="MobiDB-lite"/>
    </source>
</evidence>
<name>A0AAV5J8S5_9ROSI</name>
<feature type="compositionally biased region" description="Basic and acidic residues" evidence="6">
    <location>
        <begin position="196"/>
        <end position="217"/>
    </location>
</feature>
<dbReference type="GO" id="GO:0005737">
    <property type="term" value="C:cytoplasm"/>
    <property type="evidence" value="ECO:0007669"/>
    <property type="project" value="UniProtKB-ARBA"/>
</dbReference>
<proteinExistence type="inferred from homology"/>
<organism evidence="8 9">
    <name type="scientific">Rubroshorea leprosula</name>
    <dbReference type="NCBI Taxonomy" id="152421"/>
    <lineage>
        <taxon>Eukaryota</taxon>
        <taxon>Viridiplantae</taxon>
        <taxon>Streptophyta</taxon>
        <taxon>Embryophyta</taxon>
        <taxon>Tracheophyta</taxon>
        <taxon>Spermatophyta</taxon>
        <taxon>Magnoliopsida</taxon>
        <taxon>eudicotyledons</taxon>
        <taxon>Gunneridae</taxon>
        <taxon>Pentapetalae</taxon>
        <taxon>rosids</taxon>
        <taxon>malvids</taxon>
        <taxon>Malvales</taxon>
        <taxon>Dipterocarpaceae</taxon>
        <taxon>Rubroshorea</taxon>
    </lineage>
</organism>
<protein>
    <submittedName>
        <fullName evidence="8">Uncharacterized protein</fullName>
    </submittedName>
</protein>
<sequence>MGSGGGLPTKGSNKTLTTASNLANLLPTNTVLIFQALLPSFSNNGNCTIAHKYLTLGIIFVCTAACFLSSFTDSFVYEDGKLYYGIATWNGLYVFNDDLHDGLNQDKKTTQEKLRPYRLNLIDFVHAITSSVVFLVVSISSSNVQDCFFPKAGPNEEALITNLPLGAGILASLLFMIFPTKRRGIGYGDMAMARTITEEDNPKKKETEKEEKEKGKETALGPV</sequence>
<feature type="region of interest" description="Disordered" evidence="6">
    <location>
        <begin position="196"/>
        <end position="223"/>
    </location>
</feature>
<evidence type="ECO:0000256" key="5">
    <source>
        <dbReference type="ARBA" id="ARBA00023136"/>
    </source>
</evidence>
<dbReference type="GO" id="GO:0016020">
    <property type="term" value="C:membrane"/>
    <property type="evidence" value="ECO:0007669"/>
    <property type="project" value="UniProtKB-SubCell"/>
</dbReference>
<dbReference type="PANTHER" id="PTHR31621">
    <property type="entry name" value="PROTEIN DMP3"/>
    <property type="match status" value="1"/>
</dbReference>
<dbReference type="Proteomes" id="UP001054252">
    <property type="component" value="Unassembled WGS sequence"/>
</dbReference>
<feature type="transmembrane region" description="Helical" evidence="7">
    <location>
        <begin position="159"/>
        <end position="178"/>
    </location>
</feature>
<dbReference type="PANTHER" id="PTHR31621:SF5">
    <property type="entry name" value="PROTEIN DMP10"/>
    <property type="match status" value="1"/>
</dbReference>
<evidence type="ECO:0000256" key="7">
    <source>
        <dbReference type="SAM" id="Phobius"/>
    </source>
</evidence>